<dbReference type="AlphaFoldDB" id="A0A840NDK9"/>
<evidence type="ECO:0000256" key="1">
    <source>
        <dbReference type="ARBA" id="ARBA00023125"/>
    </source>
</evidence>
<dbReference type="InterPro" id="IPR009057">
    <property type="entry name" value="Homeodomain-like_sf"/>
</dbReference>
<dbReference type="GO" id="GO:0003700">
    <property type="term" value="F:DNA-binding transcription factor activity"/>
    <property type="evidence" value="ECO:0007669"/>
    <property type="project" value="TreeGrafter"/>
</dbReference>
<evidence type="ECO:0000256" key="2">
    <source>
        <dbReference type="PROSITE-ProRule" id="PRU00335"/>
    </source>
</evidence>
<keyword evidence="5" id="KW-1185">Reference proteome</keyword>
<dbReference type="SUPFAM" id="SSF46689">
    <property type="entry name" value="Homeodomain-like"/>
    <property type="match status" value="1"/>
</dbReference>
<dbReference type="InterPro" id="IPR023772">
    <property type="entry name" value="DNA-bd_HTH_TetR-type_CS"/>
</dbReference>
<evidence type="ECO:0000313" key="5">
    <source>
        <dbReference type="Proteomes" id="UP000580474"/>
    </source>
</evidence>
<dbReference type="Pfam" id="PF00440">
    <property type="entry name" value="TetR_N"/>
    <property type="match status" value="1"/>
</dbReference>
<dbReference type="PROSITE" id="PS01081">
    <property type="entry name" value="HTH_TETR_1"/>
    <property type="match status" value="1"/>
</dbReference>
<dbReference type="InterPro" id="IPR001647">
    <property type="entry name" value="HTH_TetR"/>
</dbReference>
<dbReference type="GO" id="GO:0000976">
    <property type="term" value="F:transcription cis-regulatory region binding"/>
    <property type="evidence" value="ECO:0007669"/>
    <property type="project" value="TreeGrafter"/>
</dbReference>
<organism evidence="4 5">
    <name type="scientific">Saccharopolyspora gloriosae</name>
    <dbReference type="NCBI Taxonomy" id="455344"/>
    <lineage>
        <taxon>Bacteria</taxon>
        <taxon>Bacillati</taxon>
        <taxon>Actinomycetota</taxon>
        <taxon>Actinomycetes</taxon>
        <taxon>Pseudonocardiales</taxon>
        <taxon>Pseudonocardiaceae</taxon>
        <taxon>Saccharopolyspora</taxon>
    </lineage>
</organism>
<dbReference type="RefSeq" id="WP_221315773.1">
    <property type="nucleotide sequence ID" value="NZ_JACHIV010000001.1"/>
</dbReference>
<dbReference type="Proteomes" id="UP000580474">
    <property type="component" value="Unassembled WGS sequence"/>
</dbReference>
<dbReference type="EMBL" id="JACHIV010000001">
    <property type="protein sequence ID" value="MBB5069041.1"/>
    <property type="molecule type" value="Genomic_DNA"/>
</dbReference>
<proteinExistence type="predicted"/>
<gene>
    <name evidence="4" type="ORF">BJ969_002129</name>
</gene>
<keyword evidence="1 2" id="KW-0238">DNA-binding</keyword>
<reference evidence="4 5" key="1">
    <citation type="submission" date="2020-08" db="EMBL/GenBank/DDBJ databases">
        <title>Sequencing the genomes of 1000 actinobacteria strains.</title>
        <authorList>
            <person name="Klenk H.-P."/>
        </authorList>
    </citation>
    <scope>NUCLEOTIDE SEQUENCE [LARGE SCALE GENOMIC DNA]</scope>
    <source>
        <strain evidence="4 5">DSM 45582</strain>
    </source>
</reference>
<dbReference type="PANTHER" id="PTHR30055">
    <property type="entry name" value="HTH-TYPE TRANSCRIPTIONAL REGULATOR RUTR"/>
    <property type="match status" value="1"/>
</dbReference>
<evidence type="ECO:0000313" key="4">
    <source>
        <dbReference type="EMBL" id="MBB5069041.1"/>
    </source>
</evidence>
<evidence type="ECO:0000259" key="3">
    <source>
        <dbReference type="PROSITE" id="PS50977"/>
    </source>
</evidence>
<name>A0A840NDK9_9PSEU</name>
<comment type="caution">
    <text evidence="4">The sequence shown here is derived from an EMBL/GenBank/DDBJ whole genome shotgun (WGS) entry which is preliminary data.</text>
</comment>
<dbReference type="InterPro" id="IPR041669">
    <property type="entry name" value="TetR_C_15"/>
</dbReference>
<dbReference type="InterPro" id="IPR050109">
    <property type="entry name" value="HTH-type_TetR-like_transc_reg"/>
</dbReference>
<dbReference type="Pfam" id="PF17918">
    <property type="entry name" value="TetR_C_15"/>
    <property type="match status" value="1"/>
</dbReference>
<protein>
    <submittedName>
        <fullName evidence="4">AcrR family transcriptional regulator</fullName>
    </submittedName>
</protein>
<dbReference type="PROSITE" id="PS50977">
    <property type="entry name" value="HTH_TETR_2"/>
    <property type="match status" value="1"/>
</dbReference>
<accession>A0A840NDK9</accession>
<dbReference type="PANTHER" id="PTHR30055:SF223">
    <property type="entry name" value="HTH-TYPE TRANSCRIPTIONAL REGULATOR UIDR"/>
    <property type="match status" value="1"/>
</dbReference>
<dbReference type="PRINTS" id="PR00455">
    <property type="entry name" value="HTHTETR"/>
</dbReference>
<sequence length="213" mass="23463">MTSRARRPVRREPRQERSRAMVERILDAGHAVLLEHGYDRASTSRIAAAAEISPGSLYQYFPDKHVLLAQVIDRSTDRMHARISSAFVGNLAGGSLTGAVRGNVLALLDAFEENAGLVRVLHEQLPPAADTRRGDFKQRIDELVTTTLLLHDGGRGGRVDAVAWVLVRTVEYLTISYVLDRPRIDRDTVVDEITGLLTGYLADRIGARRPGTG</sequence>
<dbReference type="Gene3D" id="1.10.357.10">
    <property type="entry name" value="Tetracycline Repressor, domain 2"/>
    <property type="match status" value="1"/>
</dbReference>
<feature type="DNA-binding region" description="H-T-H motif" evidence="2">
    <location>
        <begin position="42"/>
        <end position="61"/>
    </location>
</feature>
<feature type="domain" description="HTH tetR-type" evidence="3">
    <location>
        <begin position="19"/>
        <end position="79"/>
    </location>
</feature>